<dbReference type="EMBL" id="CP025570">
    <property type="protein sequence ID" value="AZZ38726.1"/>
    <property type="molecule type" value="Genomic_DNA"/>
</dbReference>
<organism evidence="3 4">
    <name type="scientific">Acidipropionibacterium jensenii</name>
    <dbReference type="NCBI Taxonomy" id="1749"/>
    <lineage>
        <taxon>Bacteria</taxon>
        <taxon>Bacillati</taxon>
        <taxon>Actinomycetota</taxon>
        <taxon>Actinomycetes</taxon>
        <taxon>Propionibacteriales</taxon>
        <taxon>Propionibacteriaceae</taxon>
        <taxon>Acidipropionibacterium</taxon>
    </lineage>
</organism>
<name>A0A3T0RX52_9ACTN</name>
<dbReference type="NCBIfam" id="TIGR01254">
    <property type="entry name" value="sfuA"/>
    <property type="match status" value="1"/>
</dbReference>
<dbReference type="GO" id="GO:0015888">
    <property type="term" value="P:thiamine transport"/>
    <property type="evidence" value="ECO:0007669"/>
    <property type="project" value="InterPro"/>
</dbReference>
<evidence type="ECO:0000313" key="4">
    <source>
        <dbReference type="Proteomes" id="UP000285875"/>
    </source>
</evidence>
<feature type="signal peptide" evidence="2">
    <location>
        <begin position="1"/>
        <end position="22"/>
    </location>
</feature>
<dbReference type="GO" id="GO:0030975">
    <property type="term" value="F:thiamine binding"/>
    <property type="evidence" value="ECO:0007669"/>
    <property type="project" value="InterPro"/>
</dbReference>
<dbReference type="SUPFAM" id="SSF53850">
    <property type="entry name" value="Periplasmic binding protein-like II"/>
    <property type="match status" value="1"/>
</dbReference>
<gene>
    <name evidence="3" type="ORF">C0Z10_02010</name>
</gene>
<reference evidence="4" key="1">
    <citation type="submission" date="2017-12" db="EMBL/GenBank/DDBJ databases">
        <title>Whole genome sequencing of Acidipropionibacterium jensenii strains JS279 and JS280.</title>
        <authorList>
            <person name="Deptula P."/>
            <person name="Laine P."/>
            <person name="Smolander O.-P."/>
            <person name="Paulin L."/>
            <person name="Auvinen P."/>
            <person name="Varmanen P."/>
        </authorList>
    </citation>
    <scope>NUCLEOTIDE SEQUENCE [LARGE SCALE GENOMIC DNA]</scope>
    <source>
        <strain evidence="4">JS280</strain>
    </source>
</reference>
<dbReference type="Pfam" id="PF13343">
    <property type="entry name" value="SBP_bac_6"/>
    <property type="match status" value="1"/>
</dbReference>
<dbReference type="GO" id="GO:0030288">
    <property type="term" value="C:outer membrane-bounded periplasmic space"/>
    <property type="evidence" value="ECO:0007669"/>
    <property type="project" value="TreeGrafter"/>
</dbReference>
<dbReference type="GO" id="GO:0030976">
    <property type="term" value="F:thiamine pyrophosphate binding"/>
    <property type="evidence" value="ECO:0007669"/>
    <property type="project" value="TreeGrafter"/>
</dbReference>
<dbReference type="InterPro" id="IPR005948">
    <property type="entry name" value="ThiB-like"/>
</dbReference>
<dbReference type="CDD" id="cd13545">
    <property type="entry name" value="PBP2_TbpA"/>
    <property type="match status" value="1"/>
</dbReference>
<dbReference type="AlphaFoldDB" id="A0A3T0RX52"/>
<accession>A0A3T0RX52</accession>
<dbReference type="PANTHER" id="PTHR30006:SF2">
    <property type="entry name" value="ABC TRANSPORTER SUBSTRATE-BINDING PROTEIN"/>
    <property type="match status" value="1"/>
</dbReference>
<dbReference type="KEGG" id="aji:C0Z10_02010"/>
<evidence type="ECO:0000256" key="1">
    <source>
        <dbReference type="ARBA" id="ARBA00022729"/>
    </source>
</evidence>
<dbReference type="Gene3D" id="3.40.190.10">
    <property type="entry name" value="Periplasmic binding protein-like II"/>
    <property type="match status" value="2"/>
</dbReference>
<evidence type="ECO:0000256" key="2">
    <source>
        <dbReference type="SAM" id="SignalP"/>
    </source>
</evidence>
<evidence type="ECO:0000313" key="3">
    <source>
        <dbReference type="EMBL" id="AZZ38726.1"/>
    </source>
</evidence>
<dbReference type="RefSeq" id="WP_097798309.1">
    <property type="nucleotide sequence ID" value="NZ_CP025570.1"/>
</dbReference>
<protein>
    <submittedName>
        <fullName evidence="3">Thiamine ABC transporter substrate-binding protein</fullName>
    </submittedName>
</protein>
<dbReference type="Proteomes" id="UP000285875">
    <property type="component" value="Chromosome"/>
</dbReference>
<dbReference type="PANTHER" id="PTHR30006">
    <property type="entry name" value="THIAMINE-BINDING PERIPLASMIC PROTEIN-RELATED"/>
    <property type="match status" value="1"/>
</dbReference>
<sequence>MFGIRDRHAGLAVLLAAEMALAGCGSSGGSSSAGSASGSATPSKDVTIVTHDSWAMSKNVVAEFTKKTGYRPKFVSQGDAGAVVNQMILTKDSPLGDAVFGIDNTFSGRAIQAGVLDPYSSAALPASAKDAAQDTDGKLTPIDRGDVCINADDGWFSAKKLAVPTTLDDLAKPQYKNLLVVSSPATSSPGMAFLAATVGAKGENGWKGYWTSLKNNGVKVDKGWQDAYNVDFSAGQGKGRYPLVLSYSTSPADTVSKDGKTTATSALLNTCFRQTEYAGVIHGAKNPAGAKAFVDFLLSKDAQADIPGQMYMYPIDSSVALPAEWKKFAPLSPKPFTVDPKTLSVNRNTWIKEWTETVQG</sequence>
<proteinExistence type="predicted"/>
<keyword evidence="1 2" id="KW-0732">Signal</keyword>
<feature type="chain" id="PRO_5038989166" evidence="2">
    <location>
        <begin position="23"/>
        <end position="360"/>
    </location>
</feature>